<evidence type="ECO:0000313" key="2">
    <source>
        <dbReference type="Proteomes" id="UP001153555"/>
    </source>
</evidence>
<accession>A0A9N7MSD8</accession>
<dbReference type="PANTHER" id="PTHR34676:SF22">
    <property type="entry name" value="PROTEIN, PUTATIVE-RELATED"/>
    <property type="match status" value="1"/>
</dbReference>
<gene>
    <name evidence="1" type="ORF">SHERM_14191</name>
</gene>
<dbReference type="Pfam" id="PF14223">
    <property type="entry name" value="Retrotran_gag_2"/>
    <property type="match status" value="1"/>
</dbReference>
<comment type="caution">
    <text evidence="1">The sequence shown here is derived from an EMBL/GenBank/DDBJ whole genome shotgun (WGS) entry which is preliminary data.</text>
</comment>
<dbReference type="PANTHER" id="PTHR34676">
    <property type="entry name" value="DUF4219 DOMAIN-CONTAINING PROTEIN-RELATED"/>
    <property type="match status" value="1"/>
</dbReference>
<proteinExistence type="predicted"/>
<sequence length="159" mass="18012">MRALLGAHDVWEIMDDGYEEPANEESLSQQQRDRLRDSRKRDKKALCLIYQSLRDDDFEKISNATTTKEAWEKFQVSCKGAEQVKKVKMKVHATVVVNMGEVVAKDQIEAEDMDVDEELHFDPIPVVIITLVSSNKQCSPASSLPRCCRSIATTTAREP</sequence>
<reference evidence="1" key="1">
    <citation type="submission" date="2019-12" db="EMBL/GenBank/DDBJ databases">
        <authorList>
            <person name="Scholes J."/>
        </authorList>
    </citation>
    <scope>NUCLEOTIDE SEQUENCE</scope>
</reference>
<name>A0A9N7MSD8_STRHE</name>
<organism evidence="1 2">
    <name type="scientific">Striga hermonthica</name>
    <name type="common">Purple witchweed</name>
    <name type="synonym">Buchnera hermonthica</name>
    <dbReference type="NCBI Taxonomy" id="68872"/>
    <lineage>
        <taxon>Eukaryota</taxon>
        <taxon>Viridiplantae</taxon>
        <taxon>Streptophyta</taxon>
        <taxon>Embryophyta</taxon>
        <taxon>Tracheophyta</taxon>
        <taxon>Spermatophyta</taxon>
        <taxon>Magnoliopsida</taxon>
        <taxon>eudicotyledons</taxon>
        <taxon>Gunneridae</taxon>
        <taxon>Pentapetalae</taxon>
        <taxon>asterids</taxon>
        <taxon>lamiids</taxon>
        <taxon>Lamiales</taxon>
        <taxon>Orobanchaceae</taxon>
        <taxon>Buchnereae</taxon>
        <taxon>Striga</taxon>
    </lineage>
</organism>
<evidence type="ECO:0000313" key="1">
    <source>
        <dbReference type="EMBL" id="CAA0813632.1"/>
    </source>
</evidence>
<dbReference type="EMBL" id="CACSLK010011421">
    <property type="protein sequence ID" value="CAA0813632.1"/>
    <property type="molecule type" value="Genomic_DNA"/>
</dbReference>
<dbReference type="Proteomes" id="UP001153555">
    <property type="component" value="Unassembled WGS sequence"/>
</dbReference>
<dbReference type="AlphaFoldDB" id="A0A9N7MSD8"/>
<dbReference type="OrthoDB" id="8063676at2759"/>
<protein>
    <submittedName>
        <fullName evidence="1">Uncharacterized protein</fullName>
    </submittedName>
</protein>
<keyword evidence="2" id="KW-1185">Reference proteome</keyword>